<dbReference type="EMBL" id="WRPP01000009">
    <property type="protein sequence ID" value="MVU82545.1"/>
    <property type="molecule type" value="Genomic_DNA"/>
</dbReference>
<evidence type="ECO:0000313" key="3">
    <source>
        <dbReference type="Proteomes" id="UP000466794"/>
    </source>
</evidence>
<accession>A0A7K1V7C4</accession>
<dbReference type="Proteomes" id="UP000466794">
    <property type="component" value="Unassembled WGS sequence"/>
</dbReference>
<evidence type="ECO:0008006" key="4">
    <source>
        <dbReference type="Google" id="ProtNLM"/>
    </source>
</evidence>
<organism evidence="2 3">
    <name type="scientific">Nocardia terrae</name>
    <dbReference type="NCBI Taxonomy" id="2675851"/>
    <lineage>
        <taxon>Bacteria</taxon>
        <taxon>Bacillati</taxon>
        <taxon>Actinomycetota</taxon>
        <taxon>Actinomycetes</taxon>
        <taxon>Mycobacteriales</taxon>
        <taxon>Nocardiaceae</taxon>
        <taxon>Nocardia</taxon>
    </lineage>
</organism>
<keyword evidence="3" id="KW-1185">Reference proteome</keyword>
<protein>
    <recommendedName>
        <fullName evidence="4">Histidine phosphatase family protein</fullName>
    </recommendedName>
</protein>
<name>A0A7K1V7C4_9NOCA</name>
<evidence type="ECO:0000256" key="1">
    <source>
        <dbReference type="SAM" id="MobiDB-lite"/>
    </source>
</evidence>
<gene>
    <name evidence="2" type="ORF">GPX89_35610</name>
</gene>
<comment type="caution">
    <text evidence="2">The sequence shown here is derived from an EMBL/GenBank/DDBJ whole genome shotgun (WGS) entry which is preliminary data.</text>
</comment>
<evidence type="ECO:0000313" key="2">
    <source>
        <dbReference type="EMBL" id="MVU82545.1"/>
    </source>
</evidence>
<feature type="region of interest" description="Disordered" evidence="1">
    <location>
        <begin position="1"/>
        <end position="24"/>
    </location>
</feature>
<proteinExistence type="predicted"/>
<sequence>MIIRHAEKPTGSGKPYGLTEDGEQDVESLTVRGWTRAGALVELFDPRNPDGSPAALRPGLLRPATIFASDPGAHGSKRPEQTVTPLAAALNVKIDQRFPKGQEAQLVSALAGAAGPVLISWQHENIVAILAQLNGIAPAPPKSWPDERFDIVYVFTRNGTGWTFTQIPQLLLAGDSPTPLA</sequence>
<reference evidence="2 3" key="1">
    <citation type="submission" date="2019-12" db="EMBL/GenBank/DDBJ databases">
        <title>Nocardia sp. nov. ET3-3 isolated from soil.</title>
        <authorList>
            <person name="Kanchanasin P."/>
            <person name="Tanasupawat S."/>
            <person name="Yuki M."/>
            <person name="Kudo T."/>
        </authorList>
    </citation>
    <scope>NUCLEOTIDE SEQUENCE [LARGE SCALE GENOMIC DNA]</scope>
    <source>
        <strain evidence="2 3">ET3-3</strain>
    </source>
</reference>
<dbReference type="AlphaFoldDB" id="A0A7K1V7C4"/>